<feature type="non-terminal residue" evidence="1">
    <location>
        <position position="1"/>
    </location>
</feature>
<sequence>MNICSSTDYDKSILKIREILLRKMWKLSFVDNELPFVIQEKLVVVHPEFFIERLSDILENVHHTGVDEFFDESDL</sequence>
<dbReference type="AlphaFoldDB" id="A0A9Q0RU59"/>
<protein>
    <submittedName>
        <fullName evidence="1">Uncharacterized protein</fullName>
    </submittedName>
</protein>
<dbReference type="EMBL" id="WJQU01003499">
    <property type="protein sequence ID" value="KAJ6624290.1"/>
    <property type="molecule type" value="Genomic_DNA"/>
</dbReference>
<name>A0A9Q0RU59_9DIPT</name>
<accession>A0A9Q0RU59</accession>
<evidence type="ECO:0000313" key="2">
    <source>
        <dbReference type="Proteomes" id="UP001151699"/>
    </source>
</evidence>
<proteinExistence type="predicted"/>
<comment type="caution">
    <text evidence="1">The sequence shown here is derived from an EMBL/GenBank/DDBJ whole genome shotgun (WGS) entry which is preliminary data.</text>
</comment>
<organism evidence="1 2">
    <name type="scientific">Pseudolycoriella hygida</name>
    <dbReference type="NCBI Taxonomy" id="35572"/>
    <lineage>
        <taxon>Eukaryota</taxon>
        <taxon>Metazoa</taxon>
        <taxon>Ecdysozoa</taxon>
        <taxon>Arthropoda</taxon>
        <taxon>Hexapoda</taxon>
        <taxon>Insecta</taxon>
        <taxon>Pterygota</taxon>
        <taxon>Neoptera</taxon>
        <taxon>Endopterygota</taxon>
        <taxon>Diptera</taxon>
        <taxon>Nematocera</taxon>
        <taxon>Sciaroidea</taxon>
        <taxon>Sciaridae</taxon>
        <taxon>Pseudolycoriella</taxon>
    </lineage>
</organism>
<keyword evidence="2" id="KW-1185">Reference proteome</keyword>
<dbReference type="Proteomes" id="UP001151699">
    <property type="component" value="Unassembled WGS sequence"/>
</dbReference>
<evidence type="ECO:0000313" key="1">
    <source>
        <dbReference type="EMBL" id="KAJ6624290.1"/>
    </source>
</evidence>
<reference evidence="1" key="1">
    <citation type="submission" date="2022-07" db="EMBL/GenBank/DDBJ databases">
        <authorList>
            <person name="Trinca V."/>
            <person name="Uliana J.V.C."/>
            <person name="Torres T.T."/>
            <person name="Ward R.J."/>
            <person name="Monesi N."/>
        </authorList>
    </citation>
    <scope>NUCLEOTIDE SEQUENCE</scope>
    <source>
        <strain evidence="1">HSMRA1968</strain>
        <tissue evidence="1">Whole embryos</tissue>
    </source>
</reference>
<gene>
    <name evidence="1" type="ORF">Bhyg_17744</name>
</gene>